<proteinExistence type="inferred from homology"/>
<keyword evidence="2 4" id="KW-0997">Cell inner membrane</keyword>
<protein>
    <recommendedName>
        <fullName evidence="4">Protein Syd</fullName>
    </recommendedName>
</protein>
<dbReference type="InterPro" id="IPR009948">
    <property type="entry name" value="Syd"/>
</dbReference>
<organism evidence="5 6">
    <name type="scientific">Shewanella bicestrii</name>
    <dbReference type="NCBI Taxonomy" id="2018305"/>
    <lineage>
        <taxon>Bacteria</taxon>
        <taxon>Pseudomonadati</taxon>
        <taxon>Pseudomonadota</taxon>
        <taxon>Gammaproteobacteria</taxon>
        <taxon>Alteromonadales</taxon>
        <taxon>Shewanellaceae</taxon>
        <taxon>Shewanella</taxon>
    </lineage>
</organism>
<name>A0A220UKV3_9GAMM</name>
<sequence length="216" mass="24437">MSCLPALDKFLQNYHQSYLSTLGELPRYYPQGEPSLCIQGEFDESSEEAVSWLPVKREQLGSFANVEHALELTLWPDINHFYGEYFAAPVLFDSPWGTGELLQVWNEADFDALQQNIIGHLMMKQKLKQPATWFIGLLDEGDKMLTVDNADGSVWVEIPGELPSTQLAPSVAEFIEALSPRIAPPVKHEELPMPALEHPGIFASFKRMWHNLIGKR</sequence>
<comment type="similarity">
    <text evidence="4">Belongs to the Syd family.</text>
</comment>
<evidence type="ECO:0000313" key="5">
    <source>
        <dbReference type="EMBL" id="ASK68591.1"/>
    </source>
</evidence>
<dbReference type="GO" id="GO:0009898">
    <property type="term" value="C:cytoplasmic side of plasma membrane"/>
    <property type="evidence" value="ECO:0007669"/>
    <property type="project" value="InterPro"/>
</dbReference>
<comment type="function">
    <text evidence="4">Interacts with the SecY protein in vivo. May bind preferentially to an uncomplexed state of SecY, thus functioning either as a chelating agent for excess SecY in the cell or as a regulatory factor that negatively controls the translocase function.</text>
</comment>
<evidence type="ECO:0000256" key="1">
    <source>
        <dbReference type="ARBA" id="ARBA00022475"/>
    </source>
</evidence>
<gene>
    <name evidence="4" type="primary">syd</name>
    <name evidence="5" type="ORF">CF168_06715</name>
</gene>
<reference evidence="5 6" key="1">
    <citation type="submission" date="2017-07" db="EMBL/GenBank/DDBJ databases">
        <title>Phenotypical and genomic characterization of a clinical isolate of Shewanella bicestrii sp. nov. producing an extended-spectrum beta-lactamase and a new oxacillinase variant.</title>
        <authorList>
            <person name="Jousset A.B."/>
            <person name="Bonnin R.A."/>
            <person name="Girlich D."/>
            <person name="Dabos L."/>
            <person name="Potron A."/>
            <person name="Dortet L."/>
            <person name="Glaser P."/>
            <person name="Naas T."/>
        </authorList>
    </citation>
    <scope>NUCLEOTIDE SEQUENCE [LARGE SCALE GENOMIC DNA]</scope>
    <source>
        <strain evidence="5 6">JAB-1</strain>
    </source>
</reference>
<evidence type="ECO:0000256" key="2">
    <source>
        <dbReference type="ARBA" id="ARBA00022519"/>
    </source>
</evidence>
<keyword evidence="6" id="KW-1185">Reference proteome</keyword>
<dbReference type="Pfam" id="PF07348">
    <property type="entry name" value="Syd"/>
    <property type="match status" value="1"/>
</dbReference>
<comment type="subcellular location">
    <subcellularLocation>
        <location evidence="4">Cell inner membrane</location>
        <topology evidence="4">Peripheral membrane protein</topology>
        <orientation evidence="4">Cytoplasmic side</orientation>
    </subcellularLocation>
    <text evidence="4">Loosely associated with the cytoplasmic side of the inner membrane, probably via SecY.</text>
</comment>
<dbReference type="InterPro" id="IPR038228">
    <property type="entry name" value="Syd_sf"/>
</dbReference>
<dbReference type="Gene3D" id="3.40.1580.20">
    <property type="entry name" value="Syd protein"/>
    <property type="match status" value="1"/>
</dbReference>
<evidence type="ECO:0000256" key="4">
    <source>
        <dbReference type="HAMAP-Rule" id="MF_01104"/>
    </source>
</evidence>
<keyword evidence="3 4" id="KW-0472">Membrane</keyword>
<evidence type="ECO:0000313" key="6">
    <source>
        <dbReference type="Proteomes" id="UP000198367"/>
    </source>
</evidence>
<dbReference type="NCBIfam" id="NF003439">
    <property type="entry name" value="PRK04968.1"/>
    <property type="match status" value="1"/>
</dbReference>
<accession>A0A220UKV3</accession>
<dbReference type="HAMAP" id="MF_01104">
    <property type="entry name" value="Syd"/>
    <property type="match status" value="1"/>
</dbReference>
<dbReference type="Proteomes" id="UP000198367">
    <property type="component" value="Chromosome"/>
</dbReference>
<dbReference type="CDD" id="cd16323">
    <property type="entry name" value="Syd"/>
    <property type="match status" value="1"/>
</dbReference>
<dbReference type="AlphaFoldDB" id="A0A220UKV3"/>
<keyword evidence="1 4" id="KW-1003">Cell membrane</keyword>
<dbReference type="KEGG" id="sbj:CF168_06715"/>
<evidence type="ECO:0000256" key="3">
    <source>
        <dbReference type="ARBA" id="ARBA00023136"/>
    </source>
</evidence>
<dbReference type="EMBL" id="CP022358">
    <property type="protein sequence ID" value="ASK68591.1"/>
    <property type="molecule type" value="Genomic_DNA"/>
</dbReference>
<dbReference type="RefSeq" id="WP_089067395.1">
    <property type="nucleotide sequence ID" value="NZ_CP022358.1"/>
</dbReference>